<sequence>MDTMFADKVRADGCGINEDEEKKKNKRRIVFAVIGIIVVSIVIGAYVYEKYFGQVSLKPGEQYTVNIPFIGAPNIPIISGKAIDATGKAVKDINVTVKYKGNATVLAWNTTGNDGKYVVYLPEIKTAKSYDVYVGNYDNSTLTLGSNDYTLNFNDSKIYNKSVDYYAVLEGTITNKDATIEDGRIDVNLKYYDTATDKWVEIFGYKTYYANILPNEVYEFPNDEFNVSWKIPSDAAIEKYKFYVKTSFNAEEKTKSVYFNITE</sequence>
<gene>
    <name evidence="2" type="ORF">MSIBF_A3690001</name>
</gene>
<feature type="transmembrane region" description="Helical" evidence="1">
    <location>
        <begin position="29"/>
        <end position="48"/>
    </location>
</feature>
<evidence type="ECO:0000313" key="2">
    <source>
        <dbReference type="EMBL" id="CEG13323.1"/>
    </source>
</evidence>
<reference evidence="2" key="1">
    <citation type="submission" date="2014-09" db="EMBL/GenBank/DDBJ databases">
        <authorList>
            <person name="Probst J Alexander"/>
        </authorList>
    </citation>
    <scope>NUCLEOTIDE SEQUENCE</scope>
</reference>
<name>A0A098EBD8_9ZZZZ</name>
<accession>A0A098EBD8</accession>
<proteinExistence type="predicted"/>
<keyword evidence="1" id="KW-0812">Transmembrane</keyword>
<evidence type="ECO:0000256" key="1">
    <source>
        <dbReference type="SAM" id="Phobius"/>
    </source>
</evidence>
<keyword evidence="1" id="KW-0472">Membrane</keyword>
<keyword evidence="1" id="KW-1133">Transmembrane helix</keyword>
<dbReference type="EMBL" id="CCXY01000300">
    <property type="protein sequence ID" value="CEG13323.1"/>
    <property type="molecule type" value="Genomic_DNA"/>
</dbReference>
<protein>
    <recommendedName>
        <fullName evidence="3">Carboxypeptidase regulatory-like domain-containing protein</fullName>
    </recommendedName>
</protein>
<dbReference type="AlphaFoldDB" id="A0A098EBD8"/>
<organism evidence="2">
    <name type="scientific">groundwater metagenome</name>
    <dbReference type="NCBI Taxonomy" id="717931"/>
    <lineage>
        <taxon>unclassified sequences</taxon>
        <taxon>metagenomes</taxon>
        <taxon>ecological metagenomes</taxon>
    </lineage>
</organism>
<evidence type="ECO:0008006" key="3">
    <source>
        <dbReference type="Google" id="ProtNLM"/>
    </source>
</evidence>